<dbReference type="InterPro" id="IPR017647">
    <property type="entry name" value="Dnd_assoc_3"/>
</dbReference>
<keyword evidence="2" id="KW-1185">Reference proteome</keyword>
<dbReference type="NCBIfam" id="TIGR03238">
    <property type="entry name" value="dnd_assoc_3"/>
    <property type="match status" value="1"/>
</dbReference>
<sequence>MTTTCLVEELKKLKVSSKEAVENLDAFSDFKTYMHIKRDVEDELYKILKAASASFLPQLIFVCGGVGDGKSHLMSYMKNRHLDIIKHFDLHNDATESFNPQKTSIDTLSDVLAPFSDEELRKGHSKKMILAINLGALNNFIDSEYHSSFQQLREFVEKNRILENEIVDNAFQEDRSFQFINFSDFRLYSLTEEGPKSAYMEQVFAKITQPHLDNPFYEAYQTSCGTCPVSSTCPIRANYAFLQDPTTQDSISQALIEGMVKHRLIISTRSLLNFIYDILVSSELDQLPSSKLPSFIENLTRTMYLNHITPSLFFDHKDLSNINEVMHYLDPIRLRTEKMDEIYISLHTRDKIRELLKDVLDKGHYPYFRNLITKSEENFYSHSEIGFQHEDLTKLFFRLSHFQQRKDLIDLRDILYSTYMTYLFLWNSGRKSQLRVLYTQIKEAIYLWNGEADSDQINLFLGKNQLRYKLTQSLELSSYVTDLVERGGDHLNKFSPTLQLKFKTTNEQIYRVDVDFSLYSLLMNIRNGFRPNKKDKANFINFVEFMGKILSSGVRGNELMFQEQMGEKLVKYKLTYDENFGEYNFARISS</sequence>
<dbReference type="EMBL" id="MYFO01000055">
    <property type="protein sequence ID" value="TFE83171.1"/>
    <property type="molecule type" value="Genomic_DNA"/>
</dbReference>
<dbReference type="RefSeq" id="WP_134757391.1">
    <property type="nucleotide sequence ID" value="NZ_MYFO02000023.1"/>
</dbReference>
<dbReference type="OrthoDB" id="257964at2"/>
<gene>
    <name evidence="1" type="ORF">B5M42_23540</name>
</gene>
<dbReference type="Proteomes" id="UP000298246">
    <property type="component" value="Unassembled WGS sequence"/>
</dbReference>
<evidence type="ECO:0000313" key="1">
    <source>
        <dbReference type="EMBL" id="TFE83171.1"/>
    </source>
</evidence>
<evidence type="ECO:0000313" key="2">
    <source>
        <dbReference type="Proteomes" id="UP000298246"/>
    </source>
</evidence>
<proteinExistence type="predicted"/>
<name>A0A4Y8PQU8_9BACL</name>
<comment type="caution">
    <text evidence="1">The sequence shown here is derived from an EMBL/GenBank/DDBJ whole genome shotgun (WGS) entry which is preliminary data.</text>
</comment>
<dbReference type="AlphaFoldDB" id="A0A4Y8PQU8"/>
<protein>
    <submittedName>
        <fullName evidence="1">DNA phosphorothioation-dependent restriction protein DptF</fullName>
    </submittedName>
</protein>
<organism evidence="1 2">
    <name type="scientific">Paenibacillus athensensis</name>
    <dbReference type="NCBI Taxonomy" id="1967502"/>
    <lineage>
        <taxon>Bacteria</taxon>
        <taxon>Bacillati</taxon>
        <taxon>Bacillota</taxon>
        <taxon>Bacilli</taxon>
        <taxon>Bacillales</taxon>
        <taxon>Paenibacillaceae</taxon>
        <taxon>Paenibacillus</taxon>
    </lineage>
</organism>
<accession>A0A4Y8PQU8</accession>
<reference evidence="1 2" key="1">
    <citation type="submission" date="2017-03" db="EMBL/GenBank/DDBJ databases">
        <title>Isolation of Levoglucosan Utilizing Bacteria.</title>
        <authorList>
            <person name="Arya A.S."/>
        </authorList>
    </citation>
    <scope>NUCLEOTIDE SEQUENCE [LARGE SCALE GENOMIC DNA]</scope>
    <source>
        <strain evidence="1 2">MEC069</strain>
    </source>
</reference>